<comment type="caution">
    <text evidence="2">The sequence shown here is derived from an EMBL/GenBank/DDBJ whole genome shotgun (WGS) entry which is preliminary data.</text>
</comment>
<dbReference type="InterPro" id="IPR036390">
    <property type="entry name" value="WH_DNA-bd_sf"/>
</dbReference>
<dbReference type="RefSeq" id="WP_149081222.1">
    <property type="nucleotide sequence ID" value="NZ_VTAW01000010.1"/>
</dbReference>
<gene>
    <name evidence="2" type="ORF">FYC77_09250</name>
</gene>
<feature type="region of interest" description="Disordered" evidence="1">
    <location>
        <begin position="1"/>
        <end position="213"/>
    </location>
</feature>
<feature type="region of interest" description="Disordered" evidence="1">
    <location>
        <begin position="266"/>
        <end position="313"/>
    </location>
</feature>
<evidence type="ECO:0000313" key="2">
    <source>
        <dbReference type="EMBL" id="TYT62135.1"/>
    </source>
</evidence>
<dbReference type="Proteomes" id="UP000324104">
    <property type="component" value="Unassembled WGS sequence"/>
</dbReference>
<sequence length="397" mass="42684">MSDSTTPPRRRRDQQADSPRAVVHKQILDTAKARPNASMKEIADDVSAATTSIVERVLEEYGDPAETEDETDGGSTDLGDETDANSTESGGEDSSDAGQSGSEDGSDATENVTEDGSGETADSDAEPTGSVVGVDEPTAIESDNRGPDETEVGTRSTIEADRNHRDADEPDRDDHTETAADPASSDRSPTSDRDRSTRTQIGTSLEPSDVTEKQLETLREIARFPEATQAELADNLGVTSATISQRVNGIDGFDWSNRQQFVADLLGNGPDRVDGTSEGGASNADRKPVLADGSARQSTPEREDGEDGDAATDDDLERALADSVEELSEQVTHLSRRIEALEERFPPEHRTNRRPELPSDPELVHKILYACLSDEHITEKEELRVLKAVVGGDSEPT</sequence>
<feature type="compositionally biased region" description="Acidic residues" evidence="1">
    <location>
        <begin position="104"/>
        <end position="125"/>
    </location>
</feature>
<feature type="compositionally biased region" description="Low complexity" evidence="1">
    <location>
        <begin position="179"/>
        <end position="188"/>
    </location>
</feature>
<protein>
    <submittedName>
        <fullName evidence="2">Winged helix-turn-helix transcriptional regulator</fullName>
    </submittedName>
</protein>
<dbReference type="EMBL" id="VTAW01000010">
    <property type="protein sequence ID" value="TYT62135.1"/>
    <property type="molecule type" value="Genomic_DNA"/>
</dbReference>
<organism evidence="2 3">
    <name type="scientific">Natrialba swarupiae</name>
    <dbReference type="NCBI Taxonomy" id="2448032"/>
    <lineage>
        <taxon>Archaea</taxon>
        <taxon>Methanobacteriati</taxon>
        <taxon>Methanobacteriota</taxon>
        <taxon>Stenosarchaea group</taxon>
        <taxon>Halobacteria</taxon>
        <taxon>Halobacteriales</taxon>
        <taxon>Natrialbaceae</taxon>
        <taxon>Natrialba</taxon>
    </lineage>
</organism>
<dbReference type="Gene3D" id="1.10.10.10">
    <property type="entry name" value="Winged helix-like DNA-binding domain superfamily/Winged helix DNA-binding domain"/>
    <property type="match status" value="1"/>
</dbReference>
<evidence type="ECO:0000313" key="3">
    <source>
        <dbReference type="Proteomes" id="UP000324104"/>
    </source>
</evidence>
<proteinExistence type="predicted"/>
<name>A0A5D5AMI8_9EURY</name>
<reference evidence="2 3" key="1">
    <citation type="submission" date="2019-08" db="EMBL/GenBank/DDBJ databases">
        <title>Archaea genome.</title>
        <authorList>
            <person name="Kajale S."/>
            <person name="Shouche Y."/>
            <person name="Deshpande N."/>
            <person name="Sharma A."/>
        </authorList>
    </citation>
    <scope>NUCLEOTIDE SEQUENCE [LARGE SCALE GENOMIC DNA]</scope>
    <source>
        <strain evidence="2 3">ESP3B_9</strain>
    </source>
</reference>
<feature type="compositionally biased region" description="Acidic residues" evidence="1">
    <location>
        <begin position="60"/>
        <end position="83"/>
    </location>
</feature>
<evidence type="ECO:0000256" key="1">
    <source>
        <dbReference type="SAM" id="MobiDB-lite"/>
    </source>
</evidence>
<dbReference type="AlphaFoldDB" id="A0A5D5AMI8"/>
<dbReference type="InterPro" id="IPR036388">
    <property type="entry name" value="WH-like_DNA-bd_sf"/>
</dbReference>
<feature type="compositionally biased region" description="Basic and acidic residues" evidence="1">
    <location>
        <begin position="158"/>
        <end position="178"/>
    </location>
</feature>
<accession>A0A5D5AMI8</accession>
<feature type="compositionally biased region" description="Acidic residues" evidence="1">
    <location>
        <begin position="303"/>
        <end position="313"/>
    </location>
</feature>
<dbReference type="SUPFAM" id="SSF46785">
    <property type="entry name" value="Winged helix' DNA-binding domain"/>
    <property type="match status" value="1"/>
</dbReference>
<keyword evidence="3" id="KW-1185">Reference proteome</keyword>